<comment type="function">
    <text evidence="8">3'-5' exoribonuclease that releases 5'-nucleoside monophosphates and is involved in maturation of structured RNAs.</text>
</comment>
<keyword evidence="6 8" id="KW-0269">Exonuclease</keyword>
<organism evidence="11">
    <name type="scientific">Oscillatoriales cyanobacterium SpSt-418</name>
    <dbReference type="NCBI Taxonomy" id="2282169"/>
    <lineage>
        <taxon>Bacteria</taxon>
        <taxon>Bacillati</taxon>
        <taxon>Cyanobacteriota</taxon>
        <taxon>Cyanophyceae</taxon>
        <taxon>Oscillatoriophycideae</taxon>
        <taxon>Oscillatoriales</taxon>
    </lineage>
</organism>
<dbReference type="AlphaFoldDB" id="A0A7C3KEB4"/>
<evidence type="ECO:0000256" key="1">
    <source>
        <dbReference type="ARBA" id="ARBA00001849"/>
    </source>
</evidence>
<dbReference type="EMBL" id="DSRU01000165">
    <property type="protein sequence ID" value="HFM98330.1"/>
    <property type="molecule type" value="Genomic_DNA"/>
</dbReference>
<name>A0A7C3KEB4_9CYAN</name>
<evidence type="ECO:0000256" key="6">
    <source>
        <dbReference type="ARBA" id="ARBA00022839"/>
    </source>
</evidence>
<dbReference type="FunFam" id="2.40.50.140:FF:000408">
    <property type="entry name" value="Ribonuclease R"/>
    <property type="match status" value="1"/>
</dbReference>
<evidence type="ECO:0000256" key="7">
    <source>
        <dbReference type="ARBA" id="ARBA00022884"/>
    </source>
</evidence>
<evidence type="ECO:0000313" key="11">
    <source>
        <dbReference type="EMBL" id="HFM98330.1"/>
    </source>
</evidence>
<evidence type="ECO:0000256" key="2">
    <source>
        <dbReference type="ARBA" id="ARBA00004496"/>
    </source>
</evidence>
<keyword evidence="5 8" id="KW-0378">Hydrolase</keyword>
<dbReference type="GO" id="GO:0006402">
    <property type="term" value="P:mRNA catabolic process"/>
    <property type="evidence" value="ECO:0007669"/>
    <property type="project" value="TreeGrafter"/>
</dbReference>
<dbReference type="Pfam" id="PF00773">
    <property type="entry name" value="RNB"/>
    <property type="match status" value="1"/>
</dbReference>
<evidence type="ECO:0000259" key="10">
    <source>
        <dbReference type="PROSITE" id="PS50126"/>
    </source>
</evidence>
<feature type="domain" description="S1 motif" evidence="10">
    <location>
        <begin position="677"/>
        <end position="758"/>
    </location>
</feature>
<sequence length="816" mass="93015">MEFSIAELLANFADDKLIAPKILEKKLECDDETSLRKLQIALDALEKIGILEKDRGRYRRLPEEGLVEGRLRCSSKGFCFAIQDEDDAEDVYIPPSQLNNAWNGDRVLVRVTKEGNQKRSPEGEVRLILERSNPSVLAKVIPGEEGHYLAKPLDDRLRFQVALKQNGEDPADAIDQLVHVEVLRYPLGKNPPIGRIAKILGNDTSISEMDIVYCKYDLPHEFSGHVQEAIKKLPTKIPKSELKNRIDFRKVTTLTLKPDSTGIDSLDDAITLEQFDDGRVQLGIHIADVAYYVEAESSIDREAKKRGTSVYLGDRVVPMLPDELTNNLCSFQVGKERLAVSVLVTLDEDGEVVEYEIQPTVINVDYQLSYEQAEAILEHDLDTESPDDIAPFEEVFETLHHLARLSQALREQRHNRGAFELNLPDRALASTQDDPDGNQITFRPKFHYDDEGALSAIIELPSEPIHTMIVELVVLANQLVAAHLRALEVPCVYRVHPTPNPKDVEELAKLVLNMGIELQLEEPETVYPRDYRRFTQKFAESDAERVLTYLLLETLKPATYSTEPKPHFGLALDQGYSHFTSPVRRYPDLLVQRVLHAVFEHGRDRKSTRSKETVDLRHSSCHGNISWNVLPPDIHQELERYFAAVVVHLSEREKVAKEAEDDLDELKKVELMRERTGEIFHGLIIGVQSYGLFVELEELLVEGLVHVSSLKDDWYEYRSRQQTLVGRKNRKQYRLGDRIEVQVKDVDYYRQQIDLVALSAGSEAIEEAPEAPVLLSRVDEVEPIEEVLDDFDVEDDEELDEVEDLDDEDEDELEDE</sequence>
<evidence type="ECO:0000256" key="3">
    <source>
        <dbReference type="ARBA" id="ARBA00022490"/>
    </source>
</evidence>
<evidence type="ECO:0000256" key="9">
    <source>
        <dbReference type="SAM" id="MobiDB-lite"/>
    </source>
</evidence>
<keyword evidence="3 8" id="KW-0963">Cytoplasm</keyword>
<protein>
    <recommendedName>
        <fullName evidence="8">Ribonuclease R</fullName>
        <shortName evidence="8">RNase R</shortName>
        <ecNumber evidence="8">3.1.13.1</ecNumber>
    </recommendedName>
</protein>
<dbReference type="InterPro" id="IPR013223">
    <property type="entry name" value="RNase_B_OB_dom"/>
</dbReference>
<accession>A0A7C3KEB4</accession>
<dbReference type="InterPro" id="IPR011805">
    <property type="entry name" value="RNase_R"/>
</dbReference>
<proteinExistence type="inferred from homology"/>
<evidence type="ECO:0000256" key="4">
    <source>
        <dbReference type="ARBA" id="ARBA00022722"/>
    </source>
</evidence>
<dbReference type="Pfam" id="PF08206">
    <property type="entry name" value="OB_RNB"/>
    <property type="match status" value="1"/>
</dbReference>
<dbReference type="InterPro" id="IPR050180">
    <property type="entry name" value="RNR_Ribonuclease"/>
</dbReference>
<comment type="subcellular location">
    <subcellularLocation>
        <location evidence="2 8">Cytoplasm</location>
    </subcellularLocation>
</comment>
<feature type="region of interest" description="Disordered" evidence="9">
    <location>
        <begin position="786"/>
        <end position="816"/>
    </location>
</feature>
<dbReference type="GO" id="GO:0005829">
    <property type="term" value="C:cytosol"/>
    <property type="evidence" value="ECO:0007669"/>
    <property type="project" value="TreeGrafter"/>
</dbReference>
<dbReference type="SMART" id="SM00316">
    <property type="entry name" value="S1"/>
    <property type="match status" value="2"/>
</dbReference>
<dbReference type="NCBIfam" id="TIGR00358">
    <property type="entry name" value="3_prime_RNase"/>
    <property type="match status" value="1"/>
</dbReference>
<gene>
    <name evidence="8" type="primary">rnr</name>
    <name evidence="11" type="ORF">ENR64_11350</name>
</gene>
<keyword evidence="7 8" id="KW-0694">RNA-binding</keyword>
<dbReference type="GO" id="GO:0003723">
    <property type="term" value="F:RNA binding"/>
    <property type="evidence" value="ECO:0007669"/>
    <property type="project" value="UniProtKB-UniRule"/>
</dbReference>
<dbReference type="CDD" id="cd04471">
    <property type="entry name" value="S1_RNase_R"/>
    <property type="match status" value="1"/>
</dbReference>
<dbReference type="InterPro" id="IPR040476">
    <property type="entry name" value="CSD2"/>
</dbReference>
<comment type="similarity">
    <text evidence="8">Belongs to the RNR ribonuclease family. RNase R subfamily.</text>
</comment>
<dbReference type="InterPro" id="IPR001900">
    <property type="entry name" value="RNase_II/R"/>
</dbReference>
<dbReference type="SMART" id="SM00955">
    <property type="entry name" value="RNB"/>
    <property type="match status" value="1"/>
</dbReference>
<dbReference type="EC" id="3.1.13.1" evidence="8"/>
<dbReference type="PANTHER" id="PTHR23355:SF9">
    <property type="entry name" value="DIS3-LIKE EXONUCLEASE 2"/>
    <property type="match status" value="1"/>
</dbReference>
<dbReference type="InterPro" id="IPR003029">
    <property type="entry name" value="S1_domain"/>
</dbReference>
<comment type="caution">
    <text evidence="11">The sequence shown here is derived from an EMBL/GenBank/DDBJ whole genome shotgun (WGS) entry which is preliminary data.</text>
</comment>
<comment type="catalytic activity">
    <reaction evidence="1 8">
        <text>Exonucleolytic cleavage in the 3'- to 5'-direction to yield nucleoside 5'-phosphates.</text>
        <dbReference type="EC" id="3.1.13.1"/>
    </reaction>
</comment>
<keyword evidence="4 8" id="KW-0540">Nuclease</keyword>
<dbReference type="PANTHER" id="PTHR23355">
    <property type="entry name" value="RIBONUCLEASE"/>
    <property type="match status" value="1"/>
</dbReference>
<dbReference type="SMART" id="SM00357">
    <property type="entry name" value="CSP"/>
    <property type="match status" value="1"/>
</dbReference>
<dbReference type="Pfam" id="PF17876">
    <property type="entry name" value="CSD2"/>
    <property type="match status" value="1"/>
</dbReference>
<dbReference type="GO" id="GO:0008859">
    <property type="term" value="F:exoribonuclease II activity"/>
    <property type="evidence" value="ECO:0007669"/>
    <property type="project" value="UniProtKB-UniRule"/>
</dbReference>
<dbReference type="InterPro" id="IPR011129">
    <property type="entry name" value="CSD"/>
</dbReference>
<dbReference type="SUPFAM" id="SSF50249">
    <property type="entry name" value="Nucleic acid-binding proteins"/>
    <property type="match status" value="4"/>
</dbReference>
<reference evidence="11" key="1">
    <citation type="journal article" date="2020" name="mSystems">
        <title>Genome- and Community-Level Interaction Insights into Carbon Utilization and Element Cycling Functions of Hydrothermarchaeota in Hydrothermal Sediment.</title>
        <authorList>
            <person name="Zhou Z."/>
            <person name="Liu Y."/>
            <person name="Xu W."/>
            <person name="Pan J."/>
            <person name="Luo Z.H."/>
            <person name="Li M."/>
        </authorList>
    </citation>
    <scope>NUCLEOTIDE SEQUENCE [LARGE SCALE GENOMIC DNA]</scope>
    <source>
        <strain evidence="11">SpSt-418</strain>
    </source>
</reference>
<dbReference type="Gene3D" id="2.40.50.140">
    <property type="entry name" value="Nucleic acid-binding proteins"/>
    <property type="match status" value="2"/>
</dbReference>
<evidence type="ECO:0000256" key="5">
    <source>
        <dbReference type="ARBA" id="ARBA00022801"/>
    </source>
</evidence>
<dbReference type="Pfam" id="PF00575">
    <property type="entry name" value="S1"/>
    <property type="match status" value="1"/>
</dbReference>
<dbReference type="PROSITE" id="PS50126">
    <property type="entry name" value="S1"/>
    <property type="match status" value="1"/>
</dbReference>
<evidence type="ECO:0000256" key="8">
    <source>
        <dbReference type="HAMAP-Rule" id="MF_01895"/>
    </source>
</evidence>
<dbReference type="InterPro" id="IPR022966">
    <property type="entry name" value="RNase_II/R_CS"/>
</dbReference>
<dbReference type="InterPro" id="IPR012340">
    <property type="entry name" value="NA-bd_OB-fold"/>
</dbReference>
<dbReference type="HAMAP" id="MF_01895">
    <property type="entry name" value="RNase_R"/>
    <property type="match status" value="1"/>
</dbReference>
<dbReference type="PROSITE" id="PS01175">
    <property type="entry name" value="RIBONUCLEASE_II"/>
    <property type="match status" value="1"/>
</dbReference>
<dbReference type="InterPro" id="IPR004476">
    <property type="entry name" value="RNase_II/RNase_R"/>
</dbReference>